<dbReference type="Pfam" id="PF19348">
    <property type="entry name" value="DUF5926"/>
    <property type="match status" value="1"/>
</dbReference>
<dbReference type="GO" id="GO:0016853">
    <property type="term" value="F:isomerase activity"/>
    <property type="evidence" value="ECO:0007669"/>
    <property type="project" value="UniProtKB-KW"/>
</dbReference>
<keyword evidence="3" id="KW-0413">Isomerase</keyword>
<comment type="caution">
    <text evidence="3">The sequence shown here is derived from an EMBL/GenBank/DDBJ whole genome shotgun (WGS) entry which is preliminary data.</text>
</comment>
<feature type="domain" description="DUF5926" evidence="2">
    <location>
        <begin position="23"/>
        <end position="287"/>
    </location>
</feature>
<proteinExistence type="predicted"/>
<dbReference type="AlphaFoldDB" id="A0A6I3IW93"/>
<sequence>MGKASRRKGDTKKTRPAPFARRPFEGLVGETDLVAMREIVPAATAAVTLREPVGEVSTATLVTVLPLAWPGLRRADGEVLVGLQSGTSSGDAGRDLAQVLLAAAETEPGSPVATLPLATADTPRLQDLLDPTAALEITVHEGFDFWVGDGDLDEEGRESLQRANDSAIPTVKLDGVRSAYWCLIGDRAYVRQVLPDDEDAATDALARLHARGESALTDTHRLLGAFRACGLLIPVWEVDPGADPASFSEPTQRMQERYAEALADSTPLSADERRARSGLLSRQITLR</sequence>
<accession>A0A6I3IW93</accession>
<evidence type="ECO:0000256" key="1">
    <source>
        <dbReference type="SAM" id="MobiDB-lite"/>
    </source>
</evidence>
<dbReference type="EMBL" id="WLVL01000017">
    <property type="protein sequence ID" value="MTB71136.1"/>
    <property type="molecule type" value="Genomic_DNA"/>
</dbReference>
<evidence type="ECO:0000313" key="4">
    <source>
        <dbReference type="Proteomes" id="UP000431092"/>
    </source>
</evidence>
<evidence type="ECO:0000313" key="3">
    <source>
        <dbReference type="EMBL" id="MTB71136.1"/>
    </source>
</evidence>
<organism evidence="3 4">
    <name type="scientific">Arsenicicoccus cauae</name>
    <dbReference type="NCBI Taxonomy" id="2663847"/>
    <lineage>
        <taxon>Bacteria</taxon>
        <taxon>Bacillati</taxon>
        <taxon>Actinomycetota</taxon>
        <taxon>Actinomycetes</taxon>
        <taxon>Micrococcales</taxon>
        <taxon>Intrasporangiaceae</taxon>
        <taxon>Arsenicicoccus</taxon>
    </lineage>
</organism>
<gene>
    <name evidence="3" type="ORF">GGG17_03930</name>
</gene>
<feature type="region of interest" description="Disordered" evidence="1">
    <location>
        <begin position="1"/>
        <end position="20"/>
    </location>
</feature>
<keyword evidence="4" id="KW-1185">Reference proteome</keyword>
<evidence type="ECO:0000259" key="2">
    <source>
        <dbReference type="Pfam" id="PF19348"/>
    </source>
</evidence>
<protein>
    <submittedName>
        <fullName evidence="3">Topoisomerase II</fullName>
    </submittedName>
</protein>
<dbReference type="InterPro" id="IPR045970">
    <property type="entry name" value="DUF5926"/>
</dbReference>
<name>A0A6I3IW93_9MICO</name>
<reference evidence="3 4" key="1">
    <citation type="submission" date="2019-11" db="EMBL/GenBank/DDBJ databases">
        <title>Whole genome sequencing identifies a novel species of the genus Arsenicicoccus isolated from human blood.</title>
        <authorList>
            <person name="Jeong J.H."/>
            <person name="Kweon O.J."/>
            <person name="Kim H.R."/>
            <person name="Kim T.-H."/>
            <person name="Ha S.-M."/>
            <person name="Lee M.-K."/>
        </authorList>
    </citation>
    <scope>NUCLEOTIDE SEQUENCE [LARGE SCALE GENOMIC DNA]</scope>
    <source>
        <strain evidence="3 4">MKL-02</strain>
    </source>
</reference>
<dbReference type="RefSeq" id="WP_154592471.1">
    <property type="nucleotide sequence ID" value="NZ_CP171001.1"/>
</dbReference>
<dbReference type="Proteomes" id="UP000431092">
    <property type="component" value="Unassembled WGS sequence"/>
</dbReference>